<dbReference type="PRINTS" id="PR00899">
    <property type="entry name" value="GPCRSTE3"/>
</dbReference>
<evidence type="ECO:0000256" key="11">
    <source>
        <dbReference type="SAM" id="Phobius"/>
    </source>
</evidence>
<evidence type="ECO:0000256" key="2">
    <source>
        <dbReference type="ARBA" id="ARBA00011085"/>
    </source>
</evidence>
<evidence type="ECO:0000256" key="8">
    <source>
        <dbReference type="ARBA" id="ARBA00023170"/>
    </source>
</evidence>
<keyword evidence="6" id="KW-0297">G-protein coupled receptor</keyword>
<accession>A0A9P9DPA4</accession>
<comment type="subcellular location">
    <subcellularLocation>
        <location evidence="1">Membrane</location>
        <topology evidence="1">Multi-pass membrane protein</topology>
    </subcellularLocation>
</comment>
<protein>
    <submittedName>
        <fullName evidence="12">Pheromone A receptor-domain-containing protein</fullName>
    </submittedName>
</protein>
<dbReference type="GO" id="GO:0004932">
    <property type="term" value="F:mating-type factor pheromone receptor activity"/>
    <property type="evidence" value="ECO:0007669"/>
    <property type="project" value="InterPro"/>
</dbReference>
<feature type="transmembrane region" description="Helical" evidence="11">
    <location>
        <begin position="83"/>
        <end position="101"/>
    </location>
</feature>
<keyword evidence="7 11" id="KW-0472">Membrane</keyword>
<dbReference type="CDD" id="cd14966">
    <property type="entry name" value="7tmD_STE3"/>
    <property type="match status" value="1"/>
</dbReference>
<keyword evidence="3" id="KW-0589">Pheromone response</keyword>
<dbReference type="PANTHER" id="PTHR28097">
    <property type="entry name" value="PHEROMONE A FACTOR RECEPTOR"/>
    <property type="match status" value="1"/>
</dbReference>
<dbReference type="Pfam" id="PF02076">
    <property type="entry name" value="STE3"/>
    <property type="match status" value="1"/>
</dbReference>
<evidence type="ECO:0000313" key="13">
    <source>
        <dbReference type="Proteomes" id="UP000700596"/>
    </source>
</evidence>
<dbReference type="GO" id="GO:0000750">
    <property type="term" value="P:pheromone-dependent signal transduction involved in conjugation with cellular fusion"/>
    <property type="evidence" value="ECO:0007669"/>
    <property type="project" value="TreeGrafter"/>
</dbReference>
<evidence type="ECO:0000256" key="6">
    <source>
        <dbReference type="ARBA" id="ARBA00023040"/>
    </source>
</evidence>
<keyword evidence="9" id="KW-0807">Transducer</keyword>
<comment type="caution">
    <text evidence="12">The sequence shown here is derived from an EMBL/GenBank/DDBJ whole genome shotgun (WGS) entry which is preliminary data.</text>
</comment>
<keyword evidence="5 11" id="KW-1133">Transmembrane helix</keyword>
<dbReference type="OrthoDB" id="2874149at2759"/>
<reference evidence="12" key="1">
    <citation type="journal article" date="2021" name="Nat. Commun.">
        <title>Genetic determinants of endophytism in the Arabidopsis root mycobiome.</title>
        <authorList>
            <person name="Mesny F."/>
            <person name="Miyauchi S."/>
            <person name="Thiergart T."/>
            <person name="Pickel B."/>
            <person name="Atanasova L."/>
            <person name="Karlsson M."/>
            <person name="Huettel B."/>
            <person name="Barry K.W."/>
            <person name="Haridas S."/>
            <person name="Chen C."/>
            <person name="Bauer D."/>
            <person name="Andreopoulos W."/>
            <person name="Pangilinan J."/>
            <person name="LaButti K."/>
            <person name="Riley R."/>
            <person name="Lipzen A."/>
            <person name="Clum A."/>
            <person name="Drula E."/>
            <person name="Henrissat B."/>
            <person name="Kohler A."/>
            <person name="Grigoriev I.V."/>
            <person name="Martin F.M."/>
            <person name="Hacquard S."/>
        </authorList>
    </citation>
    <scope>NUCLEOTIDE SEQUENCE</scope>
    <source>
        <strain evidence="12">MPI-CAGE-CH-0243</strain>
    </source>
</reference>
<comment type="similarity">
    <text evidence="2">Belongs to the G-protein coupled receptor 4 family.</text>
</comment>
<evidence type="ECO:0000256" key="7">
    <source>
        <dbReference type="ARBA" id="ARBA00023136"/>
    </source>
</evidence>
<keyword evidence="13" id="KW-1185">Reference proteome</keyword>
<evidence type="ECO:0000256" key="3">
    <source>
        <dbReference type="ARBA" id="ARBA00022507"/>
    </source>
</evidence>
<keyword evidence="4 11" id="KW-0812">Transmembrane</keyword>
<dbReference type="GO" id="GO:0005886">
    <property type="term" value="C:plasma membrane"/>
    <property type="evidence" value="ECO:0007669"/>
    <property type="project" value="TreeGrafter"/>
</dbReference>
<dbReference type="PANTHER" id="PTHR28097:SF1">
    <property type="entry name" value="PHEROMONE A FACTOR RECEPTOR"/>
    <property type="match status" value="1"/>
</dbReference>
<proteinExistence type="inferred from homology"/>
<sequence length="495" mass="55794">MSEASDPYPLPLSAIIVPLLAFPAWVLCLPPLIWQYSQRNIAAWSLIVWIILGNFFVSINALIWPRGNLLEWWDGNVLCDIQVHFKVGESVALAACIAMIMRKLALVMDTRNITVAPSKSSVVREKVFEVVCCWGYPALLMALYYIVQTQRYIITQTSGCATIFDSSWPSIVLIIMWSTITICVAAYYASLLIYRLQRYRREFHRLISARNTTKSRFIRLFLISMLIIIFLLPYSFFTLYKNAEQVTDDYSWDAVHGSTWNSAIKVPTGGVVRFDTWIHITQGYLVFIIFGTGADAYNTYKRILCTIGLGKVFPSLYIITESGSSTPSSLTFARSWVSAYTNKAKSAFSRKSSVTETLPTRCDSIPTSTATSNTPKNMSLNVIPTNEPFIQQPQLSHEPTMRTKQYFLGRVFTRRRGKHPLLPLFTKKSTEQTTGTEKSSPTNTQSTSISAHAWASDSPTTVHIGDPTAGISGVHVVHEVRQDEKRMRKEEEGEV</sequence>
<gene>
    <name evidence="12" type="ORF">B0J11DRAFT_344078</name>
</gene>
<name>A0A9P9DPA4_9PLEO</name>
<evidence type="ECO:0000256" key="1">
    <source>
        <dbReference type="ARBA" id="ARBA00004141"/>
    </source>
</evidence>
<feature type="transmembrane region" description="Helical" evidence="11">
    <location>
        <begin position="127"/>
        <end position="147"/>
    </location>
</feature>
<feature type="region of interest" description="Disordered" evidence="10">
    <location>
        <begin position="425"/>
        <end position="474"/>
    </location>
</feature>
<feature type="compositionally biased region" description="Polar residues" evidence="10">
    <location>
        <begin position="431"/>
        <end position="450"/>
    </location>
</feature>
<feature type="transmembrane region" description="Helical" evidence="11">
    <location>
        <begin position="12"/>
        <end position="34"/>
    </location>
</feature>
<organism evidence="12 13">
    <name type="scientific">Dendryphion nanum</name>
    <dbReference type="NCBI Taxonomy" id="256645"/>
    <lineage>
        <taxon>Eukaryota</taxon>
        <taxon>Fungi</taxon>
        <taxon>Dikarya</taxon>
        <taxon>Ascomycota</taxon>
        <taxon>Pezizomycotina</taxon>
        <taxon>Dothideomycetes</taxon>
        <taxon>Pleosporomycetidae</taxon>
        <taxon>Pleosporales</taxon>
        <taxon>Torulaceae</taxon>
        <taxon>Dendryphion</taxon>
    </lineage>
</organism>
<feature type="transmembrane region" description="Helical" evidence="11">
    <location>
        <begin position="41"/>
        <end position="63"/>
    </location>
</feature>
<dbReference type="EMBL" id="JAGMWT010000009">
    <property type="protein sequence ID" value="KAH7122602.1"/>
    <property type="molecule type" value="Genomic_DNA"/>
</dbReference>
<evidence type="ECO:0000256" key="9">
    <source>
        <dbReference type="ARBA" id="ARBA00023224"/>
    </source>
</evidence>
<dbReference type="InterPro" id="IPR001499">
    <property type="entry name" value="GPCR_STE3"/>
</dbReference>
<feature type="transmembrane region" description="Helical" evidence="11">
    <location>
        <begin position="217"/>
        <end position="237"/>
    </location>
</feature>
<keyword evidence="8 12" id="KW-0675">Receptor</keyword>
<evidence type="ECO:0000256" key="5">
    <source>
        <dbReference type="ARBA" id="ARBA00022989"/>
    </source>
</evidence>
<feature type="transmembrane region" description="Helical" evidence="11">
    <location>
        <begin position="167"/>
        <end position="196"/>
    </location>
</feature>
<dbReference type="AlphaFoldDB" id="A0A9P9DPA4"/>
<dbReference type="Proteomes" id="UP000700596">
    <property type="component" value="Unassembled WGS sequence"/>
</dbReference>
<evidence type="ECO:0000256" key="4">
    <source>
        <dbReference type="ARBA" id="ARBA00022692"/>
    </source>
</evidence>
<evidence type="ECO:0000313" key="12">
    <source>
        <dbReference type="EMBL" id="KAH7122602.1"/>
    </source>
</evidence>
<evidence type="ECO:0000256" key="10">
    <source>
        <dbReference type="SAM" id="MobiDB-lite"/>
    </source>
</evidence>